<sequence>MHIATVTNGRLSLFDDNIFLVFLSDFFEKHVGTNQLNAGY</sequence>
<evidence type="ECO:0000313" key="1">
    <source>
        <dbReference type="EMBL" id="MDR6807271.1"/>
    </source>
</evidence>
<accession>A0ABU1R1I6</accession>
<name>A0ABU1R1I6_9BACT</name>
<proteinExistence type="predicted"/>
<evidence type="ECO:0000313" key="2">
    <source>
        <dbReference type="Proteomes" id="UP001264980"/>
    </source>
</evidence>
<dbReference type="EMBL" id="JAVDTI010000004">
    <property type="protein sequence ID" value="MDR6807271.1"/>
    <property type="molecule type" value="Genomic_DNA"/>
</dbReference>
<dbReference type="Proteomes" id="UP001264980">
    <property type="component" value="Unassembled WGS sequence"/>
</dbReference>
<gene>
    <name evidence="1" type="ORF">J2W84_004322</name>
</gene>
<keyword evidence="2" id="KW-1185">Reference proteome</keyword>
<reference evidence="1 2" key="1">
    <citation type="submission" date="2023-07" db="EMBL/GenBank/DDBJ databases">
        <title>Sorghum-associated microbial communities from plants grown in Nebraska, USA.</title>
        <authorList>
            <person name="Schachtman D."/>
        </authorList>
    </citation>
    <scope>NUCLEOTIDE SEQUENCE [LARGE SCALE GENOMIC DNA]</scope>
    <source>
        <strain evidence="1 2">BE57</strain>
    </source>
</reference>
<comment type="caution">
    <text evidence="1">The sequence shown here is derived from an EMBL/GenBank/DDBJ whole genome shotgun (WGS) entry which is preliminary data.</text>
</comment>
<protein>
    <submittedName>
        <fullName evidence="1">Uncharacterized protein</fullName>
    </submittedName>
</protein>
<organism evidence="1 2">
    <name type="scientific">Dyadobacter fermentans</name>
    <dbReference type="NCBI Taxonomy" id="94254"/>
    <lineage>
        <taxon>Bacteria</taxon>
        <taxon>Pseudomonadati</taxon>
        <taxon>Bacteroidota</taxon>
        <taxon>Cytophagia</taxon>
        <taxon>Cytophagales</taxon>
        <taxon>Spirosomataceae</taxon>
        <taxon>Dyadobacter</taxon>
    </lineage>
</organism>